<feature type="domain" description="DUF2148" evidence="1">
    <location>
        <begin position="2"/>
        <end position="38"/>
    </location>
</feature>
<accession>A0A348AMA7</accession>
<proteinExistence type="predicted"/>
<name>A0A348AMA7_9FIRM</name>
<gene>
    <name evidence="2" type="ORF">MAMMFC1_02890</name>
</gene>
<dbReference type="AlphaFoldDB" id="A0A348AMA7"/>
<dbReference type="EMBL" id="AP018449">
    <property type="protein sequence ID" value="BBB92205.1"/>
    <property type="molecule type" value="Genomic_DNA"/>
</dbReference>
<reference evidence="2 3" key="1">
    <citation type="journal article" date="2018" name="Int. J. Syst. Evol. Microbiol.">
        <title>Methylomusa anaerophila gen. nov., sp. nov., an anaerobic methanol-utilizing bacterium isolated from a microbial fuel cell.</title>
        <authorList>
            <person name="Amano N."/>
            <person name="Yamamuro A."/>
            <person name="Miyahara M."/>
            <person name="Kouzuma A."/>
            <person name="Abe T."/>
            <person name="Watanabe K."/>
        </authorList>
    </citation>
    <scope>NUCLEOTIDE SEQUENCE [LARGE SCALE GENOMIC DNA]</scope>
    <source>
        <strain evidence="2 3">MMFC1</strain>
    </source>
</reference>
<protein>
    <recommendedName>
        <fullName evidence="1">DUF2148 domain-containing protein</fullName>
    </recommendedName>
</protein>
<evidence type="ECO:0000313" key="3">
    <source>
        <dbReference type="Proteomes" id="UP000276437"/>
    </source>
</evidence>
<evidence type="ECO:0000259" key="1">
    <source>
        <dbReference type="Pfam" id="PF09918"/>
    </source>
</evidence>
<organism evidence="2 3">
    <name type="scientific">Methylomusa anaerophila</name>
    <dbReference type="NCBI Taxonomy" id="1930071"/>
    <lineage>
        <taxon>Bacteria</taxon>
        <taxon>Bacillati</taxon>
        <taxon>Bacillota</taxon>
        <taxon>Negativicutes</taxon>
        <taxon>Selenomonadales</taxon>
        <taxon>Sporomusaceae</taxon>
        <taxon>Methylomusa</taxon>
    </lineage>
</organism>
<dbReference type="Proteomes" id="UP000276437">
    <property type="component" value="Chromosome"/>
</dbReference>
<dbReference type="InterPro" id="IPR019224">
    <property type="entry name" value="DUF2148"/>
</dbReference>
<sequence length="38" mass="4009">MMFSAGKTAVDLGFLGEAVKVAYGIPLSISGKSPFFDR</sequence>
<dbReference type="RefSeq" id="WP_126309135.1">
    <property type="nucleotide sequence ID" value="NZ_AP018449.1"/>
</dbReference>
<dbReference type="Pfam" id="PF09918">
    <property type="entry name" value="DUF2148"/>
    <property type="match status" value="1"/>
</dbReference>
<evidence type="ECO:0000313" key="2">
    <source>
        <dbReference type="EMBL" id="BBB92205.1"/>
    </source>
</evidence>
<dbReference type="KEGG" id="mana:MAMMFC1_02890"/>
<keyword evidence="3" id="KW-1185">Reference proteome</keyword>